<dbReference type="AlphaFoldDB" id="A0A5C3MF86"/>
<dbReference type="GO" id="GO:0016020">
    <property type="term" value="C:membrane"/>
    <property type="evidence" value="ECO:0007669"/>
    <property type="project" value="UniProtKB-SubCell"/>
</dbReference>
<evidence type="ECO:0000256" key="5">
    <source>
        <dbReference type="ARBA" id="ARBA00023136"/>
    </source>
</evidence>
<dbReference type="Gene3D" id="1.20.1250.20">
    <property type="entry name" value="MFS general substrate transporter like domains"/>
    <property type="match status" value="2"/>
</dbReference>
<evidence type="ECO:0000256" key="2">
    <source>
        <dbReference type="ARBA" id="ARBA00022448"/>
    </source>
</evidence>
<evidence type="ECO:0000259" key="7">
    <source>
        <dbReference type="PROSITE" id="PS50850"/>
    </source>
</evidence>
<organism evidence="8 9">
    <name type="scientific">Crucibulum laeve</name>
    <dbReference type="NCBI Taxonomy" id="68775"/>
    <lineage>
        <taxon>Eukaryota</taxon>
        <taxon>Fungi</taxon>
        <taxon>Dikarya</taxon>
        <taxon>Basidiomycota</taxon>
        <taxon>Agaricomycotina</taxon>
        <taxon>Agaricomycetes</taxon>
        <taxon>Agaricomycetidae</taxon>
        <taxon>Agaricales</taxon>
        <taxon>Agaricineae</taxon>
        <taxon>Nidulariaceae</taxon>
        <taxon>Crucibulum</taxon>
    </lineage>
</organism>
<dbReference type="GO" id="GO:0022857">
    <property type="term" value="F:transmembrane transporter activity"/>
    <property type="evidence" value="ECO:0007669"/>
    <property type="project" value="InterPro"/>
</dbReference>
<keyword evidence="9" id="KW-1185">Reference proteome</keyword>
<feature type="transmembrane region" description="Helical" evidence="6">
    <location>
        <begin position="220"/>
        <end position="242"/>
    </location>
</feature>
<protein>
    <submittedName>
        <fullName evidence="8">MFS general substrate transporter</fullName>
    </submittedName>
</protein>
<keyword evidence="2" id="KW-0813">Transport</keyword>
<evidence type="ECO:0000256" key="3">
    <source>
        <dbReference type="ARBA" id="ARBA00022692"/>
    </source>
</evidence>
<dbReference type="InterPro" id="IPR020846">
    <property type="entry name" value="MFS_dom"/>
</dbReference>
<sequence>MPERRDAGELPDEENQPLLDQHVVSAEDGVESIQPDAEFGGPEERKKLEKSLLRKLDGRMSILIVIYILNYIDRNNASAARLRGFEKDLHLEGSQFATILSVLYVGYILMQIPSNMYLSSVGRPSVYLPSCMVIWGLLSIATGFTTNFLGALVTRFFLGFVEAAFFPGALFLISKWYKRNELSQRTALLSVGSLISNAFGSLIASGILDTMEGRLGYSAWRWLFFVEGALTVFVATCAVFILPDFPETSCSWLTPAELALARRRILEDAGPNLRHSLFDGKVKQSPWSGLRLAVKDWKVWWLAVTLTAMAVSLSFHAYFPTLCGTMGYNPTLTLLLCVPPWIFATFVALFVSRRSDELGERCLHIVVPIYVGLLGFVMSIVTMNIVVRYISLFLMAQSYAGFICFLAWTSSSVSHPPEKRAVALALINCVSQLGNVAGSYMWPSAWGPSYNKSYTICIATSALTVVLCFHFRRHLESLNADAERFEVERGTNKGSRYML</sequence>
<gene>
    <name evidence="8" type="ORF">BDQ12DRAFT_702648</name>
</gene>
<dbReference type="EMBL" id="ML213591">
    <property type="protein sequence ID" value="TFK43577.1"/>
    <property type="molecule type" value="Genomic_DNA"/>
</dbReference>
<dbReference type="PANTHER" id="PTHR43791:SF6">
    <property type="entry name" value="TRANSPORTER, PUTATIVE (AFU_ORTHOLOGUE AFUA_1G16690)-RELATED"/>
    <property type="match status" value="1"/>
</dbReference>
<dbReference type="PROSITE" id="PS50850">
    <property type="entry name" value="MFS"/>
    <property type="match status" value="1"/>
</dbReference>
<evidence type="ECO:0000313" key="8">
    <source>
        <dbReference type="EMBL" id="TFK43577.1"/>
    </source>
</evidence>
<keyword evidence="5 6" id="KW-0472">Membrane</keyword>
<evidence type="ECO:0000256" key="1">
    <source>
        <dbReference type="ARBA" id="ARBA00004141"/>
    </source>
</evidence>
<feature type="transmembrane region" description="Helical" evidence="6">
    <location>
        <begin position="186"/>
        <end position="208"/>
    </location>
</feature>
<accession>A0A5C3MF86</accession>
<dbReference type="InterPro" id="IPR036259">
    <property type="entry name" value="MFS_trans_sf"/>
</dbReference>
<feature type="transmembrane region" description="Helical" evidence="6">
    <location>
        <begin position="331"/>
        <end position="351"/>
    </location>
</feature>
<feature type="domain" description="Major facilitator superfamily (MFS) profile" evidence="7">
    <location>
        <begin position="59"/>
        <end position="476"/>
    </location>
</feature>
<dbReference type="PANTHER" id="PTHR43791">
    <property type="entry name" value="PERMEASE-RELATED"/>
    <property type="match status" value="1"/>
</dbReference>
<feature type="transmembrane region" description="Helical" evidence="6">
    <location>
        <begin position="93"/>
        <end position="112"/>
    </location>
</feature>
<keyword evidence="4 6" id="KW-1133">Transmembrane helix</keyword>
<dbReference type="InterPro" id="IPR011701">
    <property type="entry name" value="MFS"/>
</dbReference>
<reference evidence="8 9" key="1">
    <citation type="journal article" date="2019" name="Nat. Ecol. Evol.">
        <title>Megaphylogeny resolves global patterns of mushroom evolution.</title>
        <authorList>
            <person name="Varga T."/>
            <person name="Krizsan K."/>
            <person name="Foldi C."/>
            <person name="Dima B."/>
            <person name="Sanchez-Garcia M."/>
            <person name="Sanchez-Ramirez S."/>
            <person name="Szollosi G.J."/>
            <person name="Szarkandi J.G."/>
            <person name="Papp V."/>
            <person name="Albert L."/>
            <person name="Andreopoulos W."/>
            <person name="Angelini C."/>
            <person name="Antonin V."/>
            <person name="Barry K.W."/>
            <person name="Bougher N.L."/>
            <person name="Buchanan P."/>
            <person name="Buyck B."/>
            <person name="Bense V."/>
            <person name="Catcheside P."/>
            <person name="Chovatia M."/>
            <person name="Cooper J."/>
            <person name="Damon W."/>
            <person name="Desjardin D."/>
            <person name="Finy P."/>
            <person name="Geml J."/>
            <person name="Haridas S."/>
            <person name="Hughes K."/>
            <person name="Justo A."/>
            <person name="Karasinski D."/>
            <person name="Kautmanova I."/>
            <person name="Kiss B."/>
            <person name="Kocsube S."/>
            <person name="Kotiranta H."/>
            <person name="LaButti K.M."/>
            <person name="Lechner B.E."/>
            <person name="Liimatainen K."/>
            <person name="Lipzen A."/>
            <person name="Lukacs Z."/>
            <person name="Mihaltcheva S."/>
            <person name="Morgado L.N."/>
            <person name="Niskanen T."/>
            <person name="Noordeloos M.E."/>
            <person name="Ohm R.A."/>
            <person name="Ortiz-Santana B."/>
            <person name="Ovrebo C."/>
            <person name="Racz N."/>
            <person name="Riley R."/>
            <person name="Savchenko A."/>
            <person name="Shiryaev A."/>
            <person name="Soop K."/>
            <person name="Spirin V."/>
            <person name="Szebenyi C."/>
            <person name="Tomsovsky M."/>
            <person name="Tulloss R.E."/>
            <person name="Uehling J."/>
            <person name="Grigoriev I.V."/>
            <person name="Vagvolgyi C."/>
            <person name="Papp T."/>
            <person name="Martin F.M."/>
            <person name="Miettinen O."/>
            <person name="Hibbett D.S."/>
            <person name="Nagy L.G."/>
        </authorList>
    </citation>
    <scope>NUCLEOTIDE SEQUENCE [LARGE SCALE GENOMIC DNA]</scope>
    <source>
        <strain evidence="8 9">CBS 166.37</strain>
    </source>
</reference>
<dbReference type="FunFam" id="1.20.1250.20:FF:000057">
    <property type="entry name" value="MFS general substrate transporter"/>
    <property type="match status" value="1"/>
</dbReference>
<feature type="transmembrane region" description="Helical" evidence="6">
    <location>
        <begin position="363"/>
        <end position="383"/>
    </location>
</feature>
<feature type="transmembrane region" description="Helical" evidence="6">
    <location>
        <begin position="453"/>
        <end position="471"/>
    </location>
</feature>
<dbReference type="Pfam" id="PF07690">
    <property type="entry name" value="MFS_1"/>
    <property type="match status" value="1"/>
</dbReference>
<feature type="transmembrane region" description="Helical" evidence="6">
    <location>
        <begin position="124"/>
        <end position="144"/>
    </location>
</feature>
<feature type="transmembrane region" description="Helical" evidence="6">
    <location>
        <begin position="421"/>
        <end position="441"/>
    </location>
</feature>
<name>A0A5C3MF86_9AGAR</name>
<comment type="subcellular location">
    <subcellularLocation>
        <location evidence="1">Membrane</location>
        <topology evidence="1">Multi-pass membrane protein</topology>
    </subcellularLocation>
</comment>
<dbReference type="FunFam" id="1.20.1250.20:FF:000013">
    <property type="entry name" value="MFS general substrate transporter"/>
    <property type="match status" value="1"/>
</dbReference>
<feature type="transmembrane region" description="Helical" evidence="6">
    <location>
        <begin position="156"/>
        <end position="174"/>
    </location>
</feature>
<proteinExistence type="predicted"/>
<dbReference type="OrthoDB" id="2985014at2759"/>
<evidence type="ECO:0000256" key="6">
    <source>
        <dbReference type="SAM" id="Phobius"/>
    </source>
</evidence>
<dbReference type="SUPFAM" id="SSF103473">
    <property type="entry name" value="MFS general substrate transporter"/>
    <property type="match status" value="1"/>
</dbReference>
<feature type="transmembrane region" description="Helical" evidence="6">
    <location>
        <begin position="389"/>
        <end position="409"/>
    </location>
</feature>
<evidence type="ECO:0000256" key="4">
    <source>
        <dbReference type="ARBA" id="ARBA00022989"/>
    </source>
</evidence>
<feature type="transmembrane region" description="Helical" evidence="6">
    <location>
        <begin position="299"/>
        <end position="319"/>
    </location>
</feature>
<dbReference type="Proteomes" id="UP000308652">
    <property type="component" value="Unassembled WGS sequence"/>
</dbReference>
<keyword evidence="3 6" id="KW-0812">Transmembrane</keyword>
<dbReference type="STRING" id="68775.A0A5C3MF86"/>
<evidence type="ECO:0000313" key="9">
    <source>
        <dbReference type="Proteomes" id="UP000308652"/>
    </source>
</evidence>